<evidence type="ECO:0000259" key="1">
    <source>
        <dbReference type="Pfam" id="PF00149"/>
    </source>
</evidence>
<evidence type="ECO:0000313" key="2">
    <source>
        <dbReference type="EMBL" id="RGV72782.1"/>
    </source>
</evidence>
<dbReference type="InterPro" id="IPR029052">
    <property type="entry name" value="Metallo-depent_PP-like"/>
</dbReference>
<gene>
    <name evidence="2" type="ORF">DWW04_17615</name>
</gene>
<feature type="domain" description="Calcineurin-like phosphoesterase" evidence="1">
    <location>
        <begin position="9"/>
        <end position="139"/>
    </location>
</feature>
<dbReference type="Gene3D" id="3.60.21.10">
    <property type="match status" value="1"/>
</dbReference>
<dbReference type="EMBL" id="QRZL01000022">
    <property type="protein sequence ID" value="RGV72782.1"/>
    <property type="molecule type" value="Genomic_DNA"/>
</dbReference>
<organism evidence="2 3">
    <name type="scientific">Phocaeicola dorei</name>
    <dbReference type="NCBI Taxonomy" id="357276"/>
    <lineage>
        <taxon>Bacteria</taxon>
        <taxon>Pseudomonadati</taxon>
        <taxon>Bacteroidota</taxon>
        <taxon>Bacteroidia</taxon>
        <taxon>Bacteroidales</taxon>
        <taxon>Bacteroidaceae</taxon>
        <taxon>Phocaeicola</taxon>
    </lineage>
</organism>
<name>A0A412YYP9_9BACT</name>
<proteinExistence type="predicted"/>
<sequence>MNYKFDGSRVFFTSDTHFNHTNIIRFCNRPFKDVSHMNETIISNWNRMVGPEDIVFHLGDFCLGGSAEWINILNRLNGKIYLISGNHDIKNLRQNYTKYFEQIAMQMYIEVDKQKIYLNHCPFLCYDGSYDETWQLFGHVHTRRDNTGKDASRLSMLLPTQYDVGVDNNDFTPVSFAQVKAIIGKQIEQSRKGEQ</sequence>
<dbReference type="AlphaFoldDB" id="A0A412YYP9"/>
<dbReference type="InterPro" id="IPR004843">
    <property type="entry name" value="Calcineurin-like_PHP"/>
</dbReference>
<reference evidence="2 3" key="1">
    <citation type="submission" date="2018-08" db="EMBL/GenBank/DDBJ databases">
        <title>A genome reference for cultivated species of the human gut microbiota.</title>
        <authorList>
            <person name="Zou Y."/>
            <person name="Xue W."/>
            <person name="Luo G."/>
        </authorList>
    </citation>
    <scope>NUCLEOTIDE SEQUENCE [LARGE SCALE GENOMIC DNA]</scope>
    <source>
        <strain evidence="2 3">AF14-1AC</strain>
    </source>
</reference>
<dbReference type="Pfam" id="PF00149">
    <property type="entry name" value="Metallophos"/>
    <property type="match status" value="1"/>
</dbReference>
<dbReference type="GO" id="GO:0016787">
    <property type="term" value="F:hydrolase activity"/>
    <property type="evidence" value="ECO:0007669"/>
    <property type="project" value="InterPro"/>
</dbReference>
<dbReference type="CDD" id="cd07390">
    <property type="entry name" value="MPP_AQ1575"/>
    <property type="match status" value="1"/>
</dbReference>
<accession>A0A412YYP9</accession>
<dbReference type="SUPFAM" id="SSF56300">
    <property type="entry name" value="Metallo-dependent phosphatases"/>
    <property type="match status" value="1"/>
</dbReference>
<dbReference type="Proteomes" id="UP000283678">
    <property type="component" value="Unassembled WGS sequence"/>
</dbReference>
<evidence type="ECO:0000313" key="3">
    <source>
        <dbReference type="Proteomes" id="UP000283678"/>
    </source>
</evidence>
<comment type="caution">
    <text evidence="2">The sequence shown here is derived from an EMBL/GenBank/DDBJ whole genome shotgun (WGS) entry which is preliminary data.</text>
</comment>
<protein>
    <submittedName>
        <fullName evidence="2">Metallophosphatase</fullName>
    </submittedName>
</protein>
<dbReference type="RefSeq" id="WP_009036670.1">
    <property type="nucleotide sequence ID" value="NZ_JAQPZB010000028.1"/>
</dbReference>